<gene>
    <name evidence="2" type="ORF">CEXT_58121</name>
</gene>
<comment type="caution">
    <text evidence="2">The sequence shown here is derived from an EMBL/GenBank/DDBJ whole genome shotgun (WGS) entry which is preliminary data.</text>
</comment>
<dbReference type="Proteomes" id="UP001054945">
    <property type="component" value="Unassembled WGS sequence"/>
</dbReference>
<proteinExistence type="predicted"/>
<feature type="region of interest" description="Disordered" evidence="1">
    <location>
        <begin position="75"/>
        <end position="116"/>
    </location>
</feature>
<keyword evidence="3" id="KW-1185">Reference proteome</keyword>
<dbReference type="EMBL" id="BPLR01020719">
    <property type="protein sequence ID" value="GIX81838.1"/>
    <property type="molecule type" value="Genomic_DNA"/>
</dbReference>
<feature type="compositionally biased region" description="Acidic residues" evidence="1">
    <location>
        <begin position="91"/>
        <end position="103"/>
    </location>
</feature>
<name>A0AAV4NB13_CAEEX</name>
<dbReference type="AlphaFoldDB" id="A0AAV4NB13"/>
<organism evidence="2 3">
    <name type="scientific">Caerostris extrusa</name>
    <name type="common">Bark spider</name>
    <name type="synonym">Caerostris bankana</name>
    <dbReference type="NCBI Taxonomy" id="172846"/>
    <lineage>
        <taxon>Eukaryota</taxon>
        <taxon>Metazoa</taxon>
        <taxon>Ecdysozoa</taxon>
        <taxon>Arthropoda</taxon>
        <taxon>Chelicerata</taxon>
        <taxon>Arachnida</taxon>
        <taxon>Araneae</taxon>
        <taxon>Araneomorphae</taxon>
        <taxon>Entelegynae</taxon>
        <taxon>Araneoidea</taxon>
        <taxon>Araneidae</taxon>
        <taxon>Caerostris</taxon>
    </lineage>
</organism>
<reference evidence="2 3" key="1">
    <citation type="submission" date="2021-06" db="EMBL/GenBank/DDBJ databases">
        <title>Caerostris extrusa draft genome.</title>
        <authorList>
            <person name="Kono N."/>
            <person name="Arakawa K."/>
        </authorList>
    </citation>
    <scope>NUCLEOTIDE SEQUENCE [LARGE SCALE GENOMIC DNA]</scope>
</reference>
<evidence type="ECO:0000313" key="2">
    <source>
        <dbReference type="EMBL" id="GIX81838.1"/>
    </source>
</evidence>
<protein>
    <submittedName>
        <fullName evidence="2">Uncharacterized protein</fullName>
    </submittedName>
</protein>
<feature type="compositionally biased region" description="Low complexity" evidence="1">
    <location>
        <begin position="77"/>
        <end position="90"/>
    </location>
</feature>
<evidence type="ECO:0000256" key="1">
    <source>
        <dbReference type="SAM" id="MobiDB-lite"/>
    </source>
</evidence>
<accession>A0AAV4NB13</accession>
<sequence length="130" mass="14715">MIGYKEVTPLGELQKRPSHESLFTRPAAVGSSSFCEELADALLQRASSLRSFHPTVRIGREEKLIEGLIDLAQAIRPAPQAPQEEQVPQQDDPEDDSEYEEQSESPQHNLSEKVLLRFPNTDDLEPLFRF</sequence>
<evidence type="ECO:0000313" key="3">
    <source>
        <dbReference type="Proteomes" id="UP001054945"/>
    </source>
</evidence>